<feature type="domain" description="EF-hand" evidence="11">
    <location>
        <begin position="74"/>
        <end position="109"/>
    </location>
</feature>
<protein>
    <recommendedName>
        <fullName evidence="11">EF-hand domain-containing protein</fullName>
    </recommendedName>
</protein>
<evidence type="ECO:0000256" key="9">
    <source>
        <dbReference type="SAM" id="MobiDB-lite"/>
    </source>
</evidence>
<name>A0A7S2HJS7_9DINO</name>
<dbReference type="Pfam" id="PF07885">
    <property type="entry name" value="Ion_trans_2"/>
    <property type="match status" value="1"/>
</dbReference>
<dbReference type="SUPFAM" id="SSF81324">
    <property type="entry name" value="Voltage-gated potassium channels"/>
    <property type="match status" value="1"/>
</dbReference>
<dbReference type="SUPFAM" id="SSF47473">
    <property type="entry name" value="EF-hand"/>
    <property type="match status" value="1"/>
</dbReference>
<dbReference type="GO" id="GO:0001508">
    <property type="term" value="P:action potential"/>
    <property type="evidence" value="ECO:0007669"/>
    <property type="project" value="TreeGrafter"/>
</dbReference>
<dbReference type="InterPro" id="IPR011992">
    <property type="entry name" value="EF-hand-dom_pair"/>
</dbReference>
<evidence type="ECO:0000313" key="12">
    <source>
        <dbReference type="EMBL" id="CAD9492429.1"/>
    </source>
</evidence>
<keyword evidence="5 10" id="KW-1133">Transmembrane helix</keyword>
<dbReference type="Gene3D" id="1.10.287.70">
    <property type="match status" value="1"/>
</dbReference>
<feature type="region of interest" description="Disordered" evidence="9">
    <location>
        <begin position="206"/>
        <end position="234"/>
    </location>
</feature>
<organism evidence="12">
    <name type="scientific">Zooxanthella nutricula</name>
    <dbReference type="NCBI Taxonomy" id="1333877"/>
    <lineage>
        <taxon>Eukaryota</taxon>
        <taxon>Sar</taxon>
        <taxon>Alveolata</taxon>
        <taxon>Dinophyceae</taxon>
        <taxon>Peridiniales</taxon>
        <taxon>Peridiniales incertae sedis</taxon>
        <taxon>Zooxanthella</taxon>
    </lineage>
</organism>
<proteinExistence type="predicted"/>
<evidence type="ECO:0000256" key="1">
    <source>
        <dbReference type="ARBA" id="ARBA00004141"/>
    </source>
</evidence>
<evidence type="ECO:0000256" key="3">
    <source>
        <dbReference type="ARBA" id="ARBA00022692"/>
    </source>
</evidence>
<feature type="domain" description="EF-hand" evidence="11">
    <location>
        <begin position="110"/>
        <end position="145"/>
    </location>
</feature>
<evidence type="ECO:0000256" key="2">
    <source>
        <dbReference type="ARBA" id="ARBA00022448"/>
    </source>
</evidence>
<evidence type="ECO:0000256" key="7">
    <source>
        <dbReference type="ARBA" id="ARBA00023136"/>
    </source>
</evidence>
<keyword evidence="8" id="KW-0407">Ion channel</keyword>
<dbReference type="InterPro" id="IPR028325">
    <property type="entry name" value="VG_K_chnl"/>
</dbReference>
<keyword evidence="6" id="KW-0406">Ion transport</keyword>
<dbReference type="GO" id="GO:0005509">
    <property type="term" value="F:calcium ion binding"/>
    <property type="evidence" value="ECO:0007669"/>
    <property type="project" value="InterPro"/>
</dbReference>
<dbReference type="GO" id="GO:0005249">
    <property type="term" value="F:voltage-gated potassium channel activity"/>
    <property type="evidence" value="ECO:0007669"/>
    <property type="project" value="InterPro"/>
</dbReference>
<keyword evidence="7 10" id="KW-0472">Membrane</keyword>
<dbReference type="GO" id="GO:0008076">
    <property type="term" value="C:voltage-gated potassium channel complex"/>
    <property type="evidence" value="ECO:0007669"/>
    <property type="project" value="InterPro"/>
</dbReference>
<feature type="transmembrane region" description="Helical" evidence="10">
    <location>
        <begin position="30"/>
        <end position="50"/>
    </location>
</feature>
<dbReference type="InterPro" id="IPR013099">
    <property type="entry name" value="K_chnl_dom"/>
</dbReference>
<dbReference type="InterPro" id="IPR002048">
    <property type="entry name" value="EF_hand_dom"/>
</dbReference>
<dbReference type="SMART" id="SM00054">
    <property type="entry name" value="EFh"/>
    <property type="match status" value="2"/>
</dbReference>
<keyword evidence="2" id="KW-0813">Transport</keyword>
<evidence type="ECO:0000256" key="6">
    <source>
        <dbReference type="ARBA" id="ARBA00023065"/>
    </source>
</evidence>
<keyword evidence="4" id="KW-0106">Calcium</keyword>
<comment type="subcellular location">
    <subcellularLocation>
        <location evidence="1">Membrane</location>
        <topology evidence="1">Multi-pass membrane protein</topology>
    </subcellularLocation>
</comment>
<dbReference type="AlphaFoldDB" id="A0A7S2HJS7"/>
<dbReference type="PANTHER" id="PTHR11537:SF254">
    <property type="entry name" value="POTASSIUM VOLTAGE-GATED CHANNEL PROTEIN SHAB"/>
    <property type="match status" value="1"/>
</dbReference>
<dbReference type="InterPro" id="IPR018247">
    <property type="entry name" value="EF_Hand_1_Ca_BS"/>
</dbReference>
<evidence type="ECO:0000259" key="11">
    <source>
        <dbReference type="PROSITE" id="PS50222"/>
    </source>
</evidence>
<keyword evidence="3 10" id="KW-0812">Transmembrane</keyword>
<evidence type="ECO:0000256" key="5">
    <source>
        <dbReference type="ARBA" id="ARBA00022989"/>
    </source>
</evidence>
<reference evidence="12" key="1">
    <citation type="submission" date="2021-01" db="EMBL/GenBank/DDBJ databases">
        <authorList>
            <person name="Corre E."/>
            <person name="Pelletier E."/>
            <person name="Niang G."/>
            <person name="Scheremetjew M."/>
            <person name="Finn R."/>
            <person name="Kale V."/>
            <person name="Holt S."/>
            <person name="Cochrane G."/>
            <person name="Meng A."/>
            <person name="Brown T."/>
            <person name="Cohen L."/>
        </authorList>
    </citation>
    <scope>NUCLEOTIDE SEQUENCE</scope>
    <source>
        <strain evidence="12">RCC3387</strain>
    </source>
</reference>
<evidence type="ECO:0000256" key="10">
    <source>
        <dbReference type="SAM" id="Phobius"/>
    </source>
</evidence>
<evidence type="ECO:0000256" key="4">
    <source>
        <dbReference type="ARBA" id="ARBA00022837"/>
    </source>
</evidence>
<dbReference type="Gene3D" id="1.10.238.10">
    <property type="entry name" value="EF-hand"/>
    <property type="match status" value="1"/>
</dbReference>
<dbReference type="PROSITE" id="PS00018">
    <property type="entry name" value="EF_HAND_1"/>
    <property type="match status" value="2"/>
</dbReference>
<accession>A0A7S2HJS7</accession>
<gene>
    <name evidence="12" type="ORF">BRAN1462_LOCUS2678</name>
</gene>
<dbReference type="PANTHER" id="PTHR11537">
    <property type="entry name" value="VOLTAGE-GATED POTASSIUM CHANNEL"/>
    <property type="match status" value="1"/>
</dbReference>
<dbReference type="PROSITE" id="PS50222">
    <property type="entry name" value="EF_HAND_2"/>
    <property type="match status" value="2"/>
</dbReference>
<dbReference type="CDD" id="cd00051">
    <property type="entry name" value="EFh"/>
    <property type="match status" value="1"/>
</dbReference>
<dbReference type="Pfam" id="PF13499">
    <property type="entry name" value="EF-hand_7"/>
    <property type="match status" value="1"/>
</dbReference>
<sequence length="234" mass="26241">MWLTFVSMTTVGYGDVTPKSSLGKVLTSMLVISAMLYTSIPLGIIGNAFTEVWRDRDRIMLTEKTRDRLVQWGYTAKDIPKLFRLFDVNDDGELDFQEFRHMVAELRLGLKEKRVIELFELFDKDRSGAIDDREFVKGMFPQQYHQTYGVTTEEVEEEEAMRRHVTESKSMRLFAGSASTSNVSLGTAHSASASREVRIITPDGVNSTSAVSVASDGRQRRRRLGRATGGGAGD</sequence>
<dbReference type="EMBL" id="HBGW01004040">
    <property type="protein sequence ID" value="CAD9492429.1"/>
    <property type="molecule type" value="Transcribed_RNA"/>
</dbReference>
<evidence type="ECO:0000256" key="8">
    <source>
        <dbReference type="ARBA" id="ARBA00023303"/>
    </source>
</evidence>